<dbReference type="RefSeq" id="WP_165029125.1">
    <property type="nucleotide sequence ID" value="NZ_JAAKZF010000019.1"/>
</dbReference>
<gene>
    <name evidence="5" type="ORF">G6N73_15635</name>
</gene>
<keyword evidence="6" id="KW-1185">Reference proteome</keyword>
<dbReference type="Proteomes" id="UP001642900">
    <property type="component" value="Unassembled WGS sequence"/>
</dbReference>
<comment type="caution">
    <text evidence="5">The sequence shown here is derived from an EMBL/GenBank/DDBJ whole genome shotgun (WGS) entry which is preliminary data.</text>
</comment>
<protein>
    <submittedName>
        <fullName evidence="5">Dihydrodipicolinate synthase family protein</fullName>
    </submittedName>
</protein>
<proteinExistence type="inferred from homology"/>
<feature type="binding site" evidence="4">
    <location>
        <position position="211"/>
    </location>
    <ligand>
        <name>pyruvate</name>
        <dbReference type="ChEBI" id="CHEBI:15361"/>
    </ligand>
</feature>
<reference evidence="5 6" key="1">
    <citation type="submission" date="2020-02" db="EMBL/GenBank/DDBJ databases">
        <title>Genome sequence of strain CCNWXJ40-4.</title>
        <authorList>
            <person name="Gao J."/>
            <person name="Sun J."/>
        </authorList>
    </citation>
    <scope>NUCLEOTIDE SEQUENCE [LARGE SCALE GENOMIC DNA]</scope>
    <source>
        <strain evidence="5 6">CCNWXJ 40-4</strain>
    </source>
</reference>
<evidence type="ECO:0000256" key="2">
    <source>
        <dbReference type="PIRNR" id="PIRNR001365"/>
    </source>
</evidence>
<dbReference type="CDD" id="cd00408">
    <property type="entry name" value="DHDPS-like"/>
    <property type="match status" value="1"/>
</dbReference>
<dbReference type="SUPFAM" id="SSF51569">
    <property type="entry name" value="Aldolase"/>
    <property type="match status" value="1"/>
</dbReference>
<dbReference type="PANTHER" id="PTHR12128">
    <property type="entry name" value="DIHYDRODIPICOLINATE SYNTHASE"/>
    <property type="match status" value="1"/>
</dbReference>
<dbReference type="Gene3D" id="3.20.20.70">
    <property type="entry name" value="Aldolase class I"/>
    <property type="match status" value="1"/>
</dbReference>
<keyword evidence="1 2" id="KW-0456">Lyase</keyword>
<organism evidence="5 6">
    <name type="scientific">Allomesorhizobium camelthorni</name>
    <dbReference type="NCBI Taxonomy" id="475069"/>
    <lineage>
        <taxon>Bacteria</taxon>
        <taxon>Pseudomonadati</taxon>
        <taxon>Pseudomonadota</taxon>
        <taxon>Alphaproteobacteria</taxon>
        <taxon>Hyphomicrobiales</taxon>
        <taxon>Phyllobacteriaceae</taxon>
        <taxon>Allomesorhizobium</taxon>
    </lineage>
</organism>
<dbReference type="AlphaFoldDB" id="A0A6G4WCT6"/>
<dbReference type="PRINTS" id="PR00146">
    <property type="entry name" value="DHPICSNTHASE"/>
</dbReference>
<dbReference type="Pfam" id="PF00701">
    <property type="entry name" value="DHDPS"/>
    <property type="match status" value="1"/>
</dbReference>
<name>A0A6G4WCT6_9HYPH</name>
<dbReference type="PIRSF" id="PIRSF001365">
    <property type="entry name" value="DHDPS"/>
    <property type="match status" value="1"/>
</dbReference>
<evidence type="ECO:0000256" key="3">
    <source>
        <dbReference type="PIRSR" id="PIRSR001365-1"/>
    </source>
</evidence>
<dbReference type="EMBL" id="JAAKZF010000019">
    <property type="protein sequence ID" value="NGO52592.1"/>
    <property type="molecule type" value="Genomic_DNA"/>
</dbReference>
<evidence type="ECO:0000313" key="6">
    <source>
        <dbReference type="Proteomes" id="UP001642900"/>
    </source>
</evidence>
<feature type="active site" description="Proton donor/acceptor" evidence="3">
    <location>
        <position position="140"/>
    </location>
</feature>
<evidence type="ECO:0000256" key="4">
    <source>
        <dbReference type="PIRSR" id="PIRSR001365-2"/>
    </source>
</evidence>
<dbReference type="InterPro" id="IPR013785">
    <property type="entry name" value="Aldolase_TIM"/>
</dbReference>
<feature type="binding site" evidence="4">
    <location>
        <position position="48"/>
    </location>
    <ligand>
        <name>pyruvate</name>
        <dbReference type="ChEBI" id="CHEBI:15361"/>
    </ligand>
</feature>
<sequence length="302" mass="31151">MTKLKGVIAAAATPLAADLSIDLDRLVSHCGWLLGEGGCDGINLLGTTGEATSFSAGQRIEAMRAVANGGLPLDRFMVGTGAAALDDAVCLTAEARKLGFAGALLLPPFYYKGIDEDGLVAYVETLVRRVGADGLNLYLYHFPANSGVPYSADVVARLRDMLPGTLVGLKDSSGDLDYSADLVRRLPGFDVFPSAEASLGRAAELGFAGCISATANVTGRFAQLCWSGEGIAKSQGLAAAVEIRAAIARFPLVASVKAALGLLTGDSGWNRVMPPLNSLSSSQVEALRESLRSTGLISSAAA</sequence>
<dbReference type="GO" id="GO:0008840">
    <property type="term" value="F:4-hydroxy-tetrahydrodipicolinate synthase activity"/>
    <property type="evidence" value="ECO:0007669"/>
    <property type="project" value="TreeGrafter"/>
</dbReference>
<dbReference type="PANTHER" id="PTHR12128:SF67">
    <property type="entry name" value="BLR3884 PROTEIN"/>
    <property type="match status" value="1"/>
</dbReference>
<comment type="similarity">
    <text evidence="2">Belongs to the DapA family.</text>
</comment>
<evidence type="ECO:0000256" key="1">
    <source>
        <dbReference type="ARBA" id="ARBA00023239"/>
    </source>
</evidence>
<dbReference type="InterPro" id="IPR002220">
    <property type="entry name" value="DapA-like"/>
</dbReference>
<dbReference type="SMART" id="SM01130">
    <property type="entry name" value="DHDPS"/>
    <property type="match status" value="1"/>
</dbReference>
<accession>A0A6G4WCT6</accession>
<feature type="active site" description="Schiff-base intermediate with substrate" evidence="3">
    <location>
        <position position="170"/>
    </location>
</feature>
<evidence type="ECO:0000313" key="5">
    <source>
        <dbReference type="EMBL" id="NGO52592.1"/>
    </source>
</evidence>